<keyword evidence="1" id="KW-0812">Transmembrane</keyword>
<name>A0AAX1QIJ3_9FIRM</name>
<dbReference type="RefSeq" id="WP_158395414.1">
    <property type="nucleotide sequence ID" value="NZ_CP026548.1"/>
</dbReference>
<dbReference type="AlphaFoldDB" id="A0AAX1QIJ3"/>
<evidence type="ECO:0000256" key="1">
    <source>
        <dbReference type="SAM" id="Phobius"/>
    </source>
</evidence>
<dbReference type="EMBL" id="PRLA01000006">
    <property type="protein sequence ID" value="RAW49300.1"/>
    <property type="molecule type" value="Genomic_DNA"/>
</dbReference>
<keyword evidence="1" id="KW-0472">Membrane</keyword>
<protein>
    <recommendedName>
        <fullName evidence="4">DUF5640 domain-containing protein</fullName>
    </recommendedName>
</protein>
<evidence type="ECO:0000313" key="2">
    <source>
        <dbReference type="EMBL" id="RAW49300.1"/>
    </source>
</evidence>
<gene>
    <name evidence="2" type="ORF">C4N27_09025</name>
</gene>
<evidence type="ECO:0008006" key="4">
    <source>
        <dbReference type="Google" id="ProtNLM"/>
    </source>
</evidence>
<reference evidence="2 3" key="1">
    <citation type="submission" date="2018-02" db="EMBL/GenBank/DDBJ databases">
        <title>Complete genome sequencing of Faecalibacterium prausnitzii strains isolated from the human gut.</title>
        <authorList>
            <person name="Fitzgerald B.C."/>
            <person name="Shkoporov A.N."/>
            <person name="Ross P.R."/>
            <person name="Hill C."/>
        </authorList>
    </citation>
    <scope>NUCLEOTIDE SEQUENCE [LARGE SCALE GENOMIC DNA]</scope>
    <source>
        <strain evidence="2 3">APC942/18-1</strain>
    </source>
</reference>
<sequence>MAKKEKTILYAVCAVVVCAIIAVCVVSNMGSGEKREKEMKKLLANNWYRQWSESVSFTLYDDGTVTIPGSYGQGKWALVNDDVLKISDFYGETMTLKIDDLDDQWLVVYEMENGQQSEEKITFWNTAEGAQTLRAKF</sequence>
<dbReference type="Proteomes" id="UP000250997">
    <property type="component" value="Unassembled WGS sequence"/>
</dbReference>
<evidence type="ECO:0000313" key="3">
    <source>
        <dbReference type="Proteomes" id="UP000250997"/>
    </source>
</evidence>
<feature type="transmembrane region" description="Helical" evidence="1">
    <location>
        <begin position="7"/>
        <end position="30"/>
    </location>
</feature>
<organism evidence="2 3">
    <name type="scientific">Faecalibacterium prausnitzii</name>
    <dbReference type="NCBI Taxonomy" id="853"/>
    <lineage>
        <taxon>Bacteria</taxon>
        <taxon>Bacillati</taxon>
        <taxon>Bacillota</taxon>
        <taxon>Clostridia</taxon>
        <taxon>Eubacteriales</taxon>
        <taxon>Oscillospiraceae</taxon>
        <taxon>Faecalibacterium</taxon>
    </lineage>
</organism>
<keyword evidence="1" id="KW-1133">Transmembrane helix</keyword>
<accession>A0AAX1QIJ3</accession>
<proteinExistence type="predicted"/>
<comment type="caution">
    <text evidence="2">The sequence shown here is derived from an EMBL/GenBank/DDBJ whole genome shotgun (WGS) entry which is preliminary data.</text>
</comment>